<comment type="caution">
    <text evidence="2">The sequence shown here is derived from an EMBL/GenBank/DDBJ whole genome shotgun (WGS) entry which is preliminary data.</text>
</comment>
<feature type="compositionally biased region" description="Polar residues" evidence="1">
    <location>
        <begin position="45"/>
        <end position="61"/>
    </location>
</feature>
<gene>
    <name evidence="2" type="ORF">CcCBS67573_g05824</name>
</gene>
<keyword evidence="3" id="KW-1185">Reference proteome</keyword>
<dbReference type="OrthoDB" id="8922241at2759"/>
<dbReference type="Gene3D" id="3.30.160.60">
    <property type="entry name" value="Classic Zinc Finger"/>
    <property type="match status" value="1"/>
</dbReference>
<reference evidence="2 3" key="1">
    <citation type="journal article" date="2019" name="Sci. Rep.">
        <title>Comparative genomics of chytrid fungi reveal insights into the obligate biotrophic and pathogenic lifestyle of Synchytrium endobioticum.</title>
        <authorList>
            <person name="van de Vossenberg B.T.L.H."/>
            <person name="Warris S."/>
            <person name="Nguyen H.D.T."/>
            <person name="van Gent-Pelzer M.P.E."/>
            <person name="Joly D.L."/>
            <person name="van de Geest H.C."/>
            <person name="Bonants P.J.M."/>
            <person name="Smith D.S."/>
            <person name="Levesque C.A."/>
            <person name="van der Lee T.A.J."/>
        </authorList>
    </citation>
    <scope>NUCLEOTIDE SEQUENCE [LARGE SCALE GENOMIC DNA]</scope>
    <source>
        <strain evidence="2 3">CBS 675.73</strain>
    </source>
</reference>
<proteinExistence type="predicted"/>
<dbReference type="AlphaFoldDB" id="A0A507FB55"/>
<dbReference type="EMBL" id="QEAP01000223">
    <property type="protein sequence ID" value="TPX72498.1"/>
    <property type="molecule type" value="Genomic_DNA"/>
</dbReference>
<evidence type="ECO:0000313" key="3">
    <source>
        <dbReference type="Proteomes" id="UP000320333"/>
    </source>
</evidence>
<feature type="region of interest" description="Disordered" evidence="1">
    <location>
        <begin position="256"/>
        <end position="356"/>
    </location>
</feature>
<sequence>MRIDQLLADGAESGDVGEQTPIDSADRLGSVAVVEHQPMKESTPDTRGQSIKASREGQNGSRETTQREQQQRQWGLHPGHLTRVTHVPVGYQLMLVPTETLSRWHSNTANGSSRFNAWSVPSSSPVVYPVGHHITAFNPLSRHLLPSPAGSESSDTNCNLDTLAELALVGPAVSKVSKTHVQNGAPHIENSNPQNLLGRSKTTHALQYRQELQQQVHFYQQTSVQGQSQNYYRTPQEQSWITPKDILLAPIDSNRKSSADSFRRNLSDRDCDEGTTNKPSKKRKSSDSSFISAPSPSTSSYEPHSITTMGPLQASTSSLLPSPTEVPTGKELERRHVCPHYGQPKAKHPKYGDHGRKTVDQDDLICYAKFRRRQEMERHLASVHGSEEDKGWVCPGPVSGKGCGKRYARADALRKHLVSSRSRNVADGCSYGLTEDDIVSMVRRGATAKRL</sequence>
<feature type="compositionally biased region" description="Basic and acidic residues" evidence="1">
    <location>
        <begin position="256"/>
        <end position="269"/>
    </location>
</feature>
<dbReference type="Proteomes" id="UP000320333">
    <property type="component" value="Unassembled WGS sequence"/>
</dbReference>
<evidence type="ECO:0000313" key="2">
    <source>
        <dbReference type="EMBL" id="TPX72498.1"/>
    </source>
</evidence>
<protein>
    <submittedName>
        <fullName evidence="2">Uncharacterized protein</fullName>
    </submittedName>
</protein>
<feature type="compositionally biased region" description="Polar residues" evidence="1">
    <location>
        <begin position="305"/>
        <end position="321"/>
    </location>
</feature>
<accession>A0A507FB55</accession>
<feature type="region of interest" description="Disordered" evidence="1">
    <location>
        <begin position="1"/>
        <end position="77"/>
    </location>
</feature>
<feature type="compositionally biased region" description="Low complexity" evidence="1">
    <location>
        <begin position="287"/>
        <end position="303"/>
    </location>
</feature>
<organism evidence="2 3">
    <name type="scientific">Chytriomyces confervae</name>
    <dbReference type="NCBI Taxonomy" id="246404"/>
    <lineage>
        <taxon>Eukaryota</taxon>
        <taxon>Fungi</taxon>
        <taxon>Fungi incertae sedis</taxon>
        <taxon>Chytridiomycota</taxon>
        <taxon>Chytridiomycota incertae sedis</taxon>
        <taxon>Chytridiomycetes</taxon>
        <taxon>Chytridiales</taxon>
        <taxon>Chytriomycetaceae</taxon>
        <taxon>Chytriomyces</taxon>
    </lineage>
</organism>
<name>A0A507FB55_9FUNG</name>
<evidence type="ECO:0000256" key="1">
    <source>
        <dbReference type="SAM" id="MobiDB-lite"/>
    </source>
</evidence>